<proteinExistence type="inferred from homology"/>
<evidence type="ECO:0000313" key="5">
    <source>
        <dbReference type="EMBL" id="SSD59856.1"/>
    </source>
</evidence>
<dbReference type="OrthoDB" id="17948at2759"/>
<keyword evidence="6" id="KW-1185">Reference proteome</keyword>
<name>A0A376B599_9ASCO</name>
<feature type="region of interest" description="Disordered" evidence="4">
    <location>
        <begin position="223"/>
        <end position="248"/>
    </location>
</feature>
<dbReference type="InterPro" id="IPR016195">
    <property type="entry name" value="Pol/histidinol_Pase-like"/>
</dbReference>
<gene>
    <name evidence="5" type="ORF">SCODWIG_01617</name>
</gene>
<dbReference type="EMBL" id="UFAJ01000217">
    <property type="protein sequence ID" value="SSD59856.1"/>
    <property type="molecule type" value="Genomic_DNA"/>
</dbReference>
<dbReference type="Proteomes" id="UP000262825">
    <property type="component" value="Unassembled WGS sequence"/>
</dbReference>
<dbReference type="InterPro" id="IPR002738">
    <property type="entry name" value="RNase_P_p30"/>
</dbReference>
<dbReference type="Gene3D" id="3.20.20.140">
    <property type="entry name" value="Metal-dependent hydrolases"/>
    <property type="match status" value="1"/>
</dbReference>
<sequence length="338" mass="38121">MLCDLNVLWPKKENSSSKIDFSELDKLLMTLTELKYTHVALNYVVTPENVSDDEIIQMNDYINSFYHKYFKDITIPKIKLYTRITIMMEDPSKMQNVIKKAGTACVNNKSTHSGPSTKSNITNNTFDIIAIMPLNEKSLHNISTNLDCSTVDLITFDYNNPYAPSYYFLKHKTISGISAKGIKIEIIYAPMLSSTGNSTVSRVKYINNVKQIIRCSGRNSCKNINHNNTSTNNTNDKNKKNTSNNKKNNLIISSGAANSLQVRNKLGVYSIMMQFNGMKNYKGVTKLLDDNPLLVLLNGRLRKKSYQQCIVTGDDVIADTQIGISDINGFAVRQKEHE</sequence>
<accession>A0A376B599</accession>
<comment type="subcellular location">
    <subcellularLocation>
        <location evidence="1">Nucleus</location>
    </subcellularLocation>
</comment>
<keyword evidence="3" id="KW-0819">tRNA processing</keyword>
<evidence type="ECO:0000256" key="2">
    <source>
        <dbReference type="ARBA" id="ARBA00007331"/>
    </source>
</evidence>
<dbReference type="AlphaFoldDB" id="A0A376B599"/>
<dbReference type="Pfam" id="PF01876">
    <property type="entry name" value="RNase_P_p30"/>
    <property type="match status" value="2"/>
</dbReference>
<dbReference type="PANTHER" id="PTHR13031">
    <property type="entry name" value="RIBONUCLEASE P SUBUNIT P30"/>
    <property type="match status" value="1"/>
</dbReference>
<dbReference type="GO" id="GO:0008033">
    <property type="term" value="P:tRNA processing"/>
    <property type="evidence" value="ECO:0007669"/>
    <property type="project" value="UniProtKB-KW"/>
</dbReference>
<organism evidence="5 6">
    <name type="scientific">Saccharomycodes ludwigii</name>
    <dbReference type="NCBI Taxonomy" id="36035"/>
    <lineage>
        <taxon>Eukaryota</taxon>
        <taxon>Fungi</taxon>
        <taxon>Dikarya</taxon>
        <taxon>Ascomycota</taxon>
        <taxon>Saccharomycotina</taxon>
        <taxon>Saccharomycetes</taxon>
        <taxon>Saccharomycodales</taxon>
        <taxon>Saccharomycodaceae</taxon>
        <taxon>Saccharomycodes</taxon>
    </lineage>
</organism>
<dbReference type="PANTHER" id="PTHR13031:SF0">
    <property type="entry name" value="RIBONUCLEASE P PROTEIN SUBUNIT P30"/>
    <property type="match status" value="1"/>
</dbReference>
<dbReference type="SUPFAM" id="SSF89550">
    <property type="entry name" value="PHP domain-like"/>
    <property type="match status" value="1"/>
</dbReference>
<evidence type="ECO:0000256" key="1">
    <source>
        <dbReference type="ARBA" id="ARBA00004123"/>
    </source>
</evidence>
<evidence type="ECO:0000256" key="3">
    <source>
        <dbReference type="ARBA" id="ARBA00022694"/>
    </source>
</evidence>
<comment type="similarity">
    <text evidence="2">Belongs to the eukaryotic/archaeal RNase P protein component 3 family.</text>
</comment>
<dbReference type="VEuPathDB" id="FungiDB:SCODWIG_01617"/>
<reference evidence="6" key="1">
    <citation type="submission" date="2018-06" db="EMBL/GenBank/DDBJ databases">
        <authorList>
            <person name="Guldener U."/>
        </authorList>
    </citation>
    <scope>NUCLEOTIDE SEQUENCE [LARGE SCALE GENOMIC DNA]</scope>
    <source>
        <strain evidence="6">UTAD17</strain>
    </source>
</reference>
<dbReference type="GO" id="GO:0005655">
    <property type="term" value="C:nucleolar ribonuclease P complex"/>
    <property type="evidence" value="ECO:0007669"/>
    <property type="project" value="TreeGrafter"/>
</dbReference>
<evidence type="ECO:0000256" key="4">
    <source>
        <dbReference type="SAM" id="MobiDB-lite"/>
    </source>
</evidence>
<evidence type="ECO:0000313" key="6">
    <source>
        <dbReference type="Proteomes" id="UP000262825"/>
    </source>
</evidence>
<dbReference type="GO" id="GO:0003723">
    <property type="term" value="F:RNA binding"/>
    <property type="evidence" value="ECO:0007669"/>
    <property type="project" value="TreeGrafter"/>
</dbReference>
<protein>
    <submittedName>
        <fullName evidence="5">Uncharacterized protein</fullName>
    </submittedName>
</protein>